<dbReference type="EMBL" id="UEYP01000003">
    <property type="protein sequence ID" value="SSC67048.1"/>
    <property type="molecule type" value="Genomic_DNA"/>
</dbReference>
<evidence type="ECO:0000313" key="1">
    <source>
        <dbReference type="EMBL" id="SSC67048.1"/>
    </source>
</evidence>
<protein>
    <submittedName>
        <fullName evidence="1">Uncharacterized protein</fullName>
    </submittedName>
</protein>
<reference evidence="2" key="1">
    <citation type="submission" date="2018-07" db="EMBL/GenBank/DDBJ databases">
        <authorList>
            <person name="Peiro R."/>
            <person name="Begona"/>
            <person name="Cbmso G."/>
            <person name="Lopez M."/>
            <person name="Gonzalez S."/>
        </authorList>
    </citation>
    <scope>NUCLEOTIDE SEQUENCE [LARGE SCALE GENOMIC DNA]</scope>
</reference>
<proteinExistence type="predicted"/>
<accession>A0A376AGX3</accession>
<dbReference type="AlphaFoldDB" id="A0A376AGX3"/>
<sequence length="39" mass="3911">MLSSDGVIMVIAFPQIGPEARVKPARTAGADAGAAAALW</sequence>
<keyword evidence="2" id="KW-1185">Reference proteome</keyword>
<dbReference type="Proteomes" id="UP000254764">
    <property type="component" value="Unassembled WGS sequence"/>
</dbReference>
<name>A0A376AGX3_9HYPH</name>
<organism evidence="1 2">
    <name type="scientific">Ciceribacter selenitireducens ATCC BAA-1503</name>
    <dbReference type="NCBI Taxonomy" id="1336235"/>
    <lineage>
        <taxon>Bacteria</taxon>
        <taxon>Pseudomonadati</taxon>
        <taxon>Pseudomonadota</taxon>
        <taxon>Alphaproteobacteria</taxon>
        <taxon>Hyphomicrobiales</taxon>
        <taxon>Rhizobiaceae</taxon>
        <taxon>Ciceribacter</taxon>
    </lineage>
</organism>
<evidence type="ECO:0000313" key="2">
    <source>
        <dbReference type="Proteomes" id="UP000254764"/>
    </source>
</evidence>
<gene>
    <name evidence="1" type="ORF">RHIZ70_2756</name>
</gene>